<evidence type="ECO:0000313" key="4">
    <source>
        <dbReference type="Proteomes" id="UP000192582"/>
    </source>
</evidence>
<feature type="transmembrane region" description="Helical" evidence="1">
    <location>
        <begin position="154"/>
        <end position="174"/>
    </location>
</feature>
<dbReference type="OrthoDB" id="65597at2"/>
<keyword evidence="4" id="KW-1185">Reference proteome</keyword>
<feature type="domain" description="DUF2231" evidence="2">
    <location>
        <begin position="53"/>
        <end position="180"/>
    </location>
</feature>
<reference evidence="3 4" key="1">
    <citation type="submission" date="2017-04" db="EMBL/GenBank/DDBJ databases">
        <authorList>
            <person name="Afonso C.L."/>
            <person name="Miller P.J."/>
            <person name="Scott M.A."/>
            <person name="Spackman E."/>
            <person name="Goraichik I."/>
            <person name="Dimitrov K.M."/>
            <person name="Suarez D.L."/>
            <person name="Swayne D.E."/>
        </authorList>
    </citation>
    <scope>NUCLEOTIDE SEQUENCE [LARGE SCALE GENOMIC DNA]</scope>
    <source>
        <strain evidence="3 4">KR-140</strain>
    </source>
</reference>
<proteinExistence type="predicted"/>
<accession>A0A1W1VIR8</accession>
<keyword evidence="1" id="KW-0472">Membrane</keyword>
<protein>
    <submittedName>
        <fullName evidence="3">Uncharacterized membrane protein</fullName>
    </submittedName>
</protein>
<dbReference type="RefSeq" id="WP_084049243.1">
    <property type="nucleotide sequence ID" value="NZ_FWWU01000009.1"/>
</dbReference>
<keyword evidence="1" id="KW-0812">Transmembrane</keyword>
<gene>
    <name evidence="3" type="ORF">SAMN00790413_01854</name>
</gene>
<dbReference type="AlphaFoldDB" id="A0A1W1VIR8"/>
<organism evidence="3 4">
    <name type="scientific">Deinococcus hopiensis KR-140</name>
    <dbReference type="NCBI Taxonomy" id="695939"/>
    <lineage>
        <taxon>Bacteria</taxon>
        <taxon>Thermotogati</taxon>
        <taxon>Deinococcota</taxon>
        <taxon>Deinococci</taxon>
        <taxon>Deinococcales</taxon>
        <taxon>Deinococcaceae</taxon>
        <taxon>Deinococcus</taxon>
    </lineage>
</organism>
<dbReference type="InterPro" id="IPR019251">
    <property type="entry name" value="DUF2231_TM"/>
</dbReference>
<keyword evidence="1" id="KW-1133">Transmembrane helix</keyword>
<dbReference type="Proteomes" id="UP000192582">
    <property type="component" value="Unassembled WGS sequence"/>
</dbReference>
<evidence type="ECO:0000313" key="3">
    <source>
        <dbReference type="EMBL" id="SMB93120.1"/>
    </source>
</evidence>
<evidence type="ECO:0000259" key="2">
    <source>
        <dbReference type="Pfam" id="PF09990"/>
    </source>
</evidence>
<dbReference type="EMBL" id="FWWU01000009">
    <property type="protein sequence ID" value="SMB93120.1"/>
    <property type="molecule type" value="Genomic_DNA"/>
</dbReference>
<dbReference type="Pfam" id="PF09990">
    <property type="entry name" value="DUF2231"/>
    <property type="match status" value="1"/>
</dbReference>
<evidence type="ECO:0000256" key="1">
    <source>
        <dbReference type="SAM" id="Phobius"/>
    </source>
</evidence>
<name>A0A1W1VIR8_9DEIO</name>
<sequence length="189" mass="19986">MDSQINDRVEDALSEHRWVEALAEQWQGALKRTKADLPRGPAVASVLHGEPLGHPLHPILVHLPLGGWLVTGLLDFLPGGQAHEREQAADLALLLGTLGSVATIAAGWTDWSNTRGQARRTGLIHGALNEVAFFLNGASLLARRRGNRKMGKALSGTALCLAGVGGFLGGQLVYRHGLGVGQTLAHPQG</sequence>
<dbReference type="STRING" id="695939.SAMN00790413_01854"/>